<evidence type="ECO:0000313" key="3">
    <source>
        <dbReference type="Proteomes" id="UP000288805"/>
    </source>
</evidence>
<name>A0A438HM69_VITVI</name>
<protein>
    <recommendedName>
        <fullName evidence="1">Integrase zinc-binding domain-containing protein</fullName>
    </recommendedName>
</protein>
<evidence type="ECO:0000259" key="1">
    <source>
        <dbReference type="Pfam" id="PF17921"/>
    </source>
</evidence>
<dbReference type="PANTHER" id="PTHR35046:SF9">
    <property type="entry name" value="RNA-DIRECTED DNA POLYMERASE"/>
    <property type="match status" value="1"/>
</dbReference>
<proteinExistence type="predicted"/>
<dbReference type="Proteomes" id="UP000288805">
    <property type="component" value="Unassembled WGS sequence"/>
</dbReference>
<dbReference type="Pfam" id="PF17921">
    <property type="entry name" value="Integrase_H2C2"/>
    <property type="match status" value="1"/>
</dbReference>
<dbReference type="InterPro" id="IPR041588">
    <property type="entry name" value="Integrase_H2C2"/>
</dbReference>
<reference evidence="2 3" key="1">
    <citation type="journal article" date="2018" name="PLoS Genet.">
        <title>Population sequencing reveals clonal diversity and ancestral inbreeding in the grapevine cultivar Chardonnay.</title>
        <authorList>
            <person name="Roach M.J."/>
            <person name="Johnson D.L."/>
            <person name="Bohlmann J."/>
            <person name="van Vuuren H.J."/>
            <person name="Jones S.J."/>
            <person name="Pretorius I.S."/>
            <person name="Schmidt S.A."/>
            <person name="Borneman A.R."/>
        </authorList>
    </citation>
    <scope>NUCLEOTIDE SEQUENCE [LARGE SCALE GENOMIC DNA]</scope>
    <source>
        <strain evidence="3">cv. Chardonnay</strain>
        <tissue evidence="2">Leaf</tissue>
    </source>
</reference>
<organism evidence="2 3">
    <name type="scientific">Vitis vinifera</name>
    <name type="common">Grape</name>
    <dbReference type="NCBI Taxonomy" id="29760"/>
    <lineage>
        <taxon>Eukaryota</taxon>
        <taxon>Viridiplantae</taxon>
        <taxon>Streptophyta</taxon>
        <taxon>Embryophyta</taxon>
        <taxon>Tracheophyta</taxon>
        <taxon>Spermatophyta</taxon>
        <taxon>Magnoliopsida</taxon>
        <taxon>eudicotyledons</taxon>
        <taxon>Gunneridae</taxon>
        <taxon>Pentapetalae</taxon>
        <taxon>rosids</taxon>
        <taxon>Vitales</taxon>
        <taxon>Vitaceae</taxon>
        <taxon>Viteae</taxon>
        <taxon>Vitis</taxon>
    </lineage>
</organism>
<sequence length="216" mass="25080">MVFKLMRQSSGIGVILSQEDRLVKFISEKDTYADDEDFGAIWAGCNNNEFVTDFLIQDEFFISRLRGHVGQDKTISLVEGRFNWSHLKWDVGRFVQRCPVYQKANGQVQNTSLYTPLPVLEMIWQDLTMDFVLGLPRTQRGIEFSFNSRPNCSTKKTPFEVVYNSVPRHTVDLIRFPPSHDVNPNVEEFAGHIQQIYQKVKKNLEEANFHYKIVVD</sequence>
<dbReference type="Gene3D" id="1.10.340.70">
    <property type="match status" value="1"/>
</dbReference>
<dbReference type="PANTHER" id="PTHR35046">
    <property type="entry name" value="ZINC KNUCKLE (CCHC-TYPE) FAMILY PROTEIN"/>
    <property type="match status" value="1"/>
</dbReference>
<accession>A0A438HM69</accession>
<dbReference type="EMBL" id="QGNW01000203">
    <property type="protein sequence ID" value="RVW85536.1"/>
    <property type="molecule type" value="Genomic_DNA"/>
</dbReference>
<comment type="caution">
    <text evidence="2">The sequence shown here is derived from an EMBL/GenBank/DDBJ whole genome shotgun (WGS) entry which is preliminary data.</text>
</comment>
<gene>
    <name evidence="2" type="ORF">CK203_044026</name>
</gene>
<evidence type="ECO:0000313" key="2">
    <source>
        <dbReference type="EMBL" id="RVW85536.1"/>
    </source>
</evidence>
<feature type="domain" description="Integrase zinc-binding" evidence="1">
    <location>
        <begin position="63"/>
        <end position="105"/>
    </location>
</feature>
<dbReference type="AlphaFoldDB" id="A0A438HM69"/>